<gene>
    <name evidence="1" type="ORF">cd2_045</name>
</gene>
<name>A0AAE7SQU5_9CAUD</name>
<protein>
    <submittedName>
        <fullName evidence="1">Uncharacterized protein</fullName>
    </submittedName>
</protein>
<organism evidence="1 2">
    <name type="scientific">Carnobacterium phage cd2</name>
    <dbReference type="NCBI Taxonomy" id="2849244"/>
    <lineage>
        <taxon>Viruses</taxon>
        <taxon>Duplodnaviria</taxon>
        <taxon>Heunggongvirae</taxon>
        <taxon>Uroviricota</taxon>
        <taxon>Caudoviricetes</taxon>
        <taxon>Carnodivirus</taxon>
        <taxon>Carnodivirus cd2-like</taxon>
    </lineage>
</organism>
<accession>A0AAE7SQU5</accession>
<dbReference type="Proteomes" id="UP000827445">
    <property type="component" value="Segment"/>
</dbReference>
<reference evidence="1 2" key="1">
    <citation type="journal article" date="2021" name="Microbiol. Resour. Announc.">
        <title>Genome Sequences of Bacteriophages cd2, cd3, and cd4, which Specifically Target Carnobacterium divergens.</title>
        <authorList>
            <person name="Zhang P."/>
            <person name="Britton A.P."/>
            <person name="Visser K.A."/>
            <person name="Welke C.A."/>
            <person name="Wassink H."/>
            <person name="Prins E."/>
            <person name="Yang X."/>
            <person name="Martin-Visscher L.A."/>
        </authorList>
    </citation>
    <scope>NUCLEOTIDE SEQUENCE [LARGE SCALE GENOMIC DNA]</scope>
    <source>
        <strain evidence="2">cd2</strain>
    </source>
</reference>
<keyword evidence="2" id="KW-1185">Reference proteome</keyword>
<dbReference type="EMBL" id="MZ398135">
    <property type="protein sequence ID" value="QXP45171.1"/>
    <property type="molecule type" value="Genomic_DNA"/>
</dbReference>
<sequence>MWEDDGANDITFTKDEDGSVFVSSYSEDMGSDVLYDYLSMESFAKVMAETLFELDVVSEVLDELEILIDKENGVNANT</sequence>
<evidence type="ECO:0000313" key="2">
    <source>
        <dbReference type="Proteomes" id="UP000827445"/>
    </source>
</evidence>
<proteinExistence type="predicted"/>
<evidence type="ECO:0000313" key="1">
    <source>
        <dbReference type="EMBL" id="QXP45171.1"/>
    </source>
</evidence>